<proteinExistence type="predicted"/>
<dbReference type="EMBL" id="KB870807">
    <property type="protein sequence ID" value="EOA31798.1"/>
    <property type="molecule type" value="Genomic_DNA"/>
</dbReference>
<dbReference type="Proteomes" id="UP000029121">
    <property type="component" value="Unassembled WGS sequence"/>
</dbReference>
<reference evidence="1" key="2">
    <citation type="journal article" date="2013" name="Nat. Genet.">
        <title>Genome sequencing of Capsella rubella.</title>
        <authorList>
            <person name="Schmutz J."/>
            <person name="Prochnik S."/>
            <person name="Nordborg M."/>
            <person name="Weigel D."/>
            <person name="Rokhsar D."/>
            <person name="Wright S."/>
        </authorList>
    </citation>
    <scope>NUCLEOTIDE SEQUENCE</scope>
</reference>
<evidence type="ECO:0000313" key="2">
    <source>
        <dbReference type="Proteomes" id="UP000029121"/>
    </source>
</evidence>
<sequence length="80" mass="9136">MEAPSHNLFFDYIDSSHIHCGFTFSLSMAHHLRLLNSLGLFISQITQFKRHLLPMIGSCDINWVHAHKLGVLSWITSEEG</sequence>
<organism evidence="1 2">
    <name type="scientific">Capsella rubella</name>
    <dbReference type="NCBI Taxonomy" id="81985"/>
    <lineage>
        <taxon>Eukaryota</taxon>
        <taxon>Viridiplantae</taxon>
        <taxon>Streptophyta</taxon>
        <taxon>Embryophyta</taxon>
        <taxon>Tracheophyta</taxon>
        <taxon>Spermatophyta</taxon>
        <taxon>Magnoliopsida</taxon>
        <taxon>eudicotyledons</taxon>
        <taxon>Gunneridae</taxon>
        <taxon>Pentapetalae</taxon>
        <taxon>rosids</taxon>
        <taxon>malvids</taxon>
        <taxon>Brassicales</taxon>
        <taxon>Brassicaceae</taxon>
        <taxon>Camelineae</taxon>
        <taxon>Capsella</taxon>
    </lineage>
</organism>
<protein>
    <submittedName>
        <fullName evidence="1">Uncharacterized protein</fullName>
    </submittedName>
</protein>
<reference evidence="2" key="1">
    <citation type="journal article" date="2013" name="Nat. Genet.">
        <title>The Capsella rubella genome and the genomic consequences of rapid mating system evolution.</title>
        <authorList>
            <person name="Slotte T."/>
            <person name="Hazzouri K.M."/>
            <person name="Agren J.A."/>
            <person name="Koenig D."/>
            <person name="Maumus F."/>
            <person name="Guo Y.L."/>
            <person name="Steige K."/>
            <person name="Platts A.E."/>
            <person name="Escobar J.S."/>
            <person name="Newman L.K."/>
            <person name="Wang W."/>
            <person name="Mandakova T."/>
            <person name="Vello E."/>
            <person name="Smith L.M."/>
            <person name="Henz S.R."/>
            <person name="Steffen J."/>
            <person name="Takuno S."/>
            <person name="Brandvain Y."/>
            <person name="Coop G."/>
            <person name="Andolfatto P."/>
            <person name="Hu T.T."/>
            <person name="Blanchette M."/>
            <person name="Clark R.M."/>
            <person name="Quesneville H."/>
            <person name="Nordborg M."/>
            <person name="Gaut B.S."/>
            <person name="Lysak M.A."/>
            <person name="Jenkins J."/>
            <person name="Grimwood J."/>
            <person name="Chapman J."/>
            <person name="Prochnik S."/>
            <person name="Shu S."/>
            <person name="Rokhsar D."/>
            <person name="Schmutz J."/>
            <person name="Weigel D."/>
            <person name="Wright S.I."/>
        </authorList>
    </citation>
    <scope>NUCLEOTIDE SEQUENCE [LARGE SCALE GENOMIC DNA]</scope>
    <source>
        <strain evidence="2">cv. Monte Gargano</strain>
    </source>
</reference>
<name>R0HPV2_9BRAS</name>
<evidence type="ECO:0000313" key="1">
    <source>
        <dbReference type="EMBL" id="EOA31799.1"/>
    </source>
</evidence>
<gene>
    <name evidence="1" type="ORF">CARUB_v10015021mg</name>
</gene>
<dbReference type="EMBL" id="KB870807">
    <property type="protein sequence ID" value="EOA31799.1"/>
    <property type="molecule type" value="Genomic_DNA"/>
</dbReference>
<dbReference type="AlphaFoldDB" id="R0HPV2"/>
<accession>R0HPV2</accession>
<keyword evidence="2" id="KW-1185">Reference proteome</keyword>